<feature type="region of interest" description="Disordered" evidence="1">
    <location>
        <begin position="76"/>
        <end position="107"/>
    </location>
</feature>
<evidence type="ECO:0000313" key="2">
    <source>
        <dbReference type="EMBL" id="CAE7362564.1"/>
    </source>
</evidence>
<accession>A0A812QAQ2</accession>
<evidence type="ECO:0000313" key="3">
    <source>
        <dbReference type="Proteomes" id="UP000601435"/>
    </source>
</evidence>
<comment type="caution">
    <text evidence="2">The sequence shown here is derived from an EMBL/GenBank/DDBJ whole genome shotgun (WGS) entry which is preliminary data.</text>
</comment>
<dbReference type="EMBL" id="CAJNJA010015487">
    <property type="protein sequence ID" value="CAE7362564.1"/>
    <property type="molecule type" value="Genomic_DNA"/>
</dbReference>
<dbReference type="Proteomes" id="UP000601435">
    <property type="component" value="Unassembled WGS sequence"/>
</dbReference>
<protein>
    <submittedName>
        <fullName evidence="2">Uncharacterized protein</fullName>
    </submittedName>
</protein>
<gene>
    <name evidence="2" type="ORF">SNEC2469_LOCUS9585</name>
</gene>
<proteinExistence type="predicted"/>
<keyword evidence="3" id="KW-1185">Reference proteome</keyword>
<reference evidence="2" key="1">
    <citation type="submission" date="2021-02" db="EMBL/GenBank/DDBJ databases">
        <authorList>
            <person name="Dougan E. K."/>
            <person name="Rhodes N."/>
            <person name="Thang M."/>
            <person name="Chan C."/>
        </authorList>
    </citation>
    <scope>NUCLEOTIDE SEQUENCE</scope>
</reference>
<evidence type="ECO:0000256" key="1">
    <source>
        <dbReference type="SAM" id="MobiDB-lite"/>
    </source>
</evidence>
<organism evidence="2 3">
    <name type="scientific">Symbiodinium necroappetens</name>
    <dbReference type="NCBI Taxonomy" id="1628268"/>
    <lineage>
        <taxon>Eukaryota</taxon>
        <taxon>Sar</taxon>
        <taxon>Alveolata</taxon>
        <taxon>Dinophyceae</taxon>
        <taxon>Suessiales</taxon>
        <taxon>Symbiodiniaceae</taxon>
        <taxon>Symbiodinium</taxon>
    </lineage>
</organism>
<sequence>MVFTCLLRGMLSRILRVRLVTVRVASQNRQSLISAQRLPKPREIWRRSSSRRLQGCEGSVEERHLMVIGREAASARGLARRTQATPSLVQSGRGAGGLSGPVAELKP</sequence>
<dbReference type="AlphaFoldDB" id="A0A812QAQ2"/>
<name>A0A812QAQ2_9DINO</name>